<dbReference type="GO" id="GO:0032259">
    <property type="term" value="P:methylation"/>
    <property type="evidence" value="ECO:0007669"/>
    <property type="project" value="UniProtKB-KW"/>
</dbReference>
<feature type="domain" description="Methyltransferase type 11" evidence="1">
    <location>
        <begin position="62"/>
        <end position="157"/>
    </location>
</feature>
<dbReference type="GO" id="GO:0008757">
    <property type="term" value="F:S-adenosylmethionine-dependent methyltransferase activity"/>
    <property type="evidence" value="ECO:0007669"/>
    <property type="project" value="InterPro"/>
</dbReference>
<sequence length="258" mass="28588">MSYLERNRHSWNVGAMSTSVWAQPVDKATIDAARDGNWEIFLTPKTPVPKAWLADIRGKRILCLASGGGQQAPILAAAGAAVVSFDLSDEQLRKDQIVATRERLSIQCVQGDMANLQCFPDKCFDLIVHPASNVFVKAVDVVWRECFRVVRPGGTLLSGFMNPAMFLFDHDEVESTGQLVVRYSLPYSDEESLSENRLKAKIETGQPLEFSHSLTSQIGGQTDAGFVITGLYEDHWYDDTWPFSTYSPVAIATKATRP</sequence>
<evidence type="ECO:0000313" key="3">
    <source>
        <dbReference type="Proteomes" id="UP000886602"/>
    </source>
</evidence>
<dbReference type="Proteomes" id="UP000886602">
    <property type="component" value="Unassembled WGS sequence"/>
</dbReference>
<name>A0A9D7FCI3_9RHOO</name>
<dbReference type="InterPro" id="IPR013216">
    <property type="entry name" value="Methyltransf_11"/>
</dbReference>
<dbReference type="Pfam" id="PF08241">
    <property type="entry name" value="Methyltransf_11"/>
    <property type="match status" value="1"/>
</dbReference>
<keyword evidence="2" id="KW-0808">Transferase</keyword>
<keyword evidence="2" id="KW-0489">Methyltransferase</keyword>
<reference evidence="2" key="1">
    <citation type="submission" date="2020-10" db="EMBL/GenBank/DDBJ databases">
        <title>Connecting structure to function with the recovery of over 1000 high-quality activated sludge metagenome-assembled genomes encoding full-length rRNA genes using long-read sequencing.</title>
        <authorList>
            <person name="Singleton C.M."/>
            <person name="Petriglieri F."/>
            <person name="Kristensen J.M."/>
            <person name="Kirkegaard R.H."/>
            <person name="Michaelsen T.Y."/>
            <person name="Andersen M.H."/>
            <person name="Karst S.M."/>
            <person name="Dueholm M.S."/>
            <person name="Nielsen P.H."/>
            <person name="Albertsen M."/>
        </authorList>
    </citation>
    <scope>NUCLEOTIDE SEQUENCE</scope>
    <source>
        <strain evidence="2">EsbW_18-Q3-R4-48_MAXAC.044</strain>
    </source>
</reference>
<proteinExistence type="predicted"/>
<gene>
    <name evidence="2" type="ORF">IPJ48_04820</name>
</gene>
<organism evidence="2 3">
    <name type="scientific">Candidatus Propionivibrio dominans</name>
    <dbReference type="NCBI Taxonomy" id="2954373"/>
    <lineage>
        <taxon>Bacteria</taxon>
        <taxon>Pseudomonadati</taxon>
        <taxon>Pseudomonadota</taxon>
        <taxon>Betaproteobacteria</taxon>
        <taxon>Rhodocyclales</taxon>
        <taxon>Rhodocyclaceae</taxon>
        <taxon>Propionivibrio</taxon>
    </lineage>
</organism>
<dbReference type="EMBL" id="JADJNC010000006">
    <property type="protein sequence ID" value="MBK7422460.1"/>
    <property type="molecule type" value="Genomic_DNA"/>
</dbReference>
<comment type="caution">
    <text evidence="2">The sequence shown here is derived from an EMBL/GenBank/DDBJ whole genome shotgun (WGS) entry which is preliminary data.</text>
</comment>
<dbReference type="Gene3D" id="3.40.50.150">
    <property type="entry name" value="Vaccinia Virus protein VP39"/>
    <property type="match status" value="1"/>
</dbReference>
<dbReference type="CDD" id="cd02440">
    <property type="entry name" value="AdoMet_MTases"/>
    <property type="match status" value="1"/>
</dbReference>
<dbReference type="AlphaFoldDB" id="A0A9D7FCI3"/>
<dbReference type="InterPro" id="IPR029063">
    <property type="entry name" value="SAM-dependent_MTases_sf"/>
</dbReference>
<accession>A0A9D7FCI3</accession>
<protein>
    <submittedName>
        <fullName evidence="2">Class I SAM-dependent methyltransferase</fullName>
    </submittedName>
</protein>
<dbReference type="SUPFAM" id="SSF53335">
    <property type="entry name" value="S-adenosyl-L-methionine-dependent methyltransferases"/>
    <property type="match status" value="1"/>
</dbReference>
<evidence type="ECO:0000259" key="1">
    <source>
        <dbReference type="Pfam" id="PF08241"/>
    </source>
</evidence>
<evidence type="ECO:0000313" key="2">
    <source>
        <dbReference type="EMBL" id="MBK7422460.1"/>
    </source>
</evidence>